<gene>
    <name evidence="1" type="ORF">LCGC14_2356480</name>
</gene>
<dbReference type="AlphaFoldDB" id="A0A0F9EKF1"/>
<organism evidence="1">
    <name type="scientific">marine sediment metagenome</name>
    <dbReference type="NCBI Taxonomy" id="412755"/>
    <lineage>
        <taxon>unclassified sequences</taxon>
        <taxon>metagenomes</taxon>
        <taxon>ecological metagenomes</taxon>
    </lineage>
</organism>
<accession>A0A0F9EKF1</accession>
<sequence>MKTKKSIDELSTELEPAVFEAWLNTEEKNLGEMLKNEEWRIHFQGKLIFSKLCANVLKTDQLRIRQAYVDIALAEKPDIFKDLNQIFDEMK</sequence>
<reference evidence="1" key="1">
    <citation type="journal article" date="2015" name="Nature">
        <title>Complex archaea that bridge the gap between prokaryotes and eukaryotes.</title>
        <authorList>
            <person name="Spang A."/>
            <person name="Saw J.H."/>
            <person name="Jorgensen S.L."/>
            <person name="Zaremba-Niedzwiedzka K."/>
            <person name="Martijn J."/>
            <person name="Lind A.E."/>
            <person name="van Eijk R."/>
            <person name="Schleper C."/>
            <person name="Guy L."/>
            <person name="Ettema T.J."/>
        </authorList>
    </citation>
    <scope>NUCLEOTIDE SEQUENCE</scope>
</reference>
<protein>
    <submittedName>
        <fullName evidence="1">Uncharacterized protein</fullName>
    </submittedName>
</protein>
<evidence type="ECO:0000313" key="1">
    <source>
        <dbReference type="EMBL" id="KKL45360.1"/>
    </source>
</evidence>
<name>A0A0F9EKF1_9ZZZZ</name>
<proteinExistence type="predicted"/>
<dbReference type="EMBL" id="LAZR01034416">
    <property type="protein sequence ID" value="KKL45360.1"/>
    <property type="molecule type" value="Genomic_DNA"/>
</dbReference>
<comment type="caution">
    <text evidence="1">The sequence shown here is derived from an EMBL/GenBank/DDBJ whole genome shotgun (WGS) entry which is preliminary data.</text>
</comment>